<dbReference type="VEuPathDB" id="FungiDB:PDIP_31530"/>
<dbReference type="GeneID" id="90952843"/>
<protein>
    <submittedName>
        <fullName evidence="1">Aminoglycoside phosphotransferase</fullName>
    </submittedName>
</protein>
<reference evidence="1 2" key="1">
    <citation type="submission" date="2020-08" db="EMBL/GenBank/DDBJ databases">
        <title>The completed genome sequence of the pathogenic ascomycete fungus Penicillium digitatum.</title>
        <authorList>
            <person name="Wang M."/>
        </authorList>
    </citation>
    <scope>NUCLEOTIDE SEQUENCE [LARGE SCALE GENOMIC DNA]</scope>
    <source>
        <strain evidence="1 2">PdW03</strain>
    </source>
</reference>
<evidence type="ECO:0000313" key="2">
    <source>
        <dbReference type="Proteomes" id="UP000595662"/>
    </source>
</evidence>
<dbReference type="RefSeq" id="XP_065956421.1">
    <property type="nucleotide sequence ID" value="XM_066101338.1"/>
</dbReference>
<organism evidence="1 2">
    <name type="scientific">Penicillium digitatum</name>
    <name type="common">Green mold</name>
    <dbReference type="NCBI Taxonomy" id="36651"/>
    <lineage>
        <taxon>Eukaryota</taxon>
        <taxon>Fungi</taxon>
        <taxon>Dikarya</taxon>
        <taxon>Ascomycota</taxon>
        <taxon>Pezizomycotina</taxon>
        <taxon>Eurotiomycetes</taxon>
        <taxon>Eurotiomycetidae</taxon>
        <taxon>Eurotiales</taxon>
        <taxon>Aspergillaceae</taxon>
        <taxon>Penicillium</taxon>
    </lineage>
</organism>
<proteinExistence type="predicted"/>
<sequence>MARLPLPYRIGEDSGPGNADEKIRCEVGTYAWLQEKCPSVPIPHLYGYGFTAGKEFTYLDNLPFFARNFQRLRRWLLWVFCYPVPSFYVENRIKDYARLGTPYMVIEYLNPSRGRMLSEIWGEGSMDPKLRTNIFHGLSRIMPTLMPTPLPKIGSFILDDNGQSSLSNRPLSLEIQQLEMEHIPVDIHRDSTYLGVGS</sequence>
<dbReference type="Proteomes" id="UP000595662">
    <property type="component" value="Chromosome 2"/>
</dbReference>
<dbReference type="PANTHER" id="PTHR21310">
    <property type="entry name" value="AMINOGLYCOSIDE PHOSPHOTRANSFERASE-RELATED-RELATED"/>
    <property type="match status" value="1"/>
</dbReference>
<name>A0A7T6XJV9_PENDI</name>
<dbReference type="AlphaFoldDB" id="A0A7T6XJV9"/>
<dbReference type="EMBL" id="CP060775">
    <property type="protein sequence ID" value="QQK42503.1"/>
    <property type="molecule type" value="Genomic_DNA"/>
</dbReference>
<dbReference type="PANTHER" id="PTHR21310:SF37">
    <property type="entry name" value="AMINOGLYCOSIDE PHOSPHOTRANSFERASE DOMAIN-CONTAINING PROTEIN"/>
    <property type="match status" value="1"/>
</dbReference>
<dbReference type="InterPro" id="IPR051678">
    <property type="entry name" value="AGP_Transferase"/>
</dbReference>
<evidence type="ECO:0000313" key="1">
    <source>
        <dbReference type="EMBL" id="QQK42503.1"/>
    </source>
</evidence>
<accession>A0A7T6XJV9</accession>
<dbReference type="GO" id="GO:0016740">
    <property type="term" value="F:transferase activity"/>
    <property type="evidence" value="ECO:0007669"/>
    <property type="project" value="UniProtKB-KW"/>
</dbReference>
<keyword evidence="1" id="KW-0808">Transferase</keyword>
<gene>
    <name evidence="1" type="ORF">Pdw03_6404</name>
</gene>